<comment type="caution">
    <text evidence="2">The sequence shown here is derived from an EMBL/GenBank/DDBJ whole genome shotgun (WGS) entry which is preliminary data.</text>
</comment>
<keyword evidence="3" id="KW-1185">Reference proteome</keyword>
<protein>
    <submittedName>
        <fullName evidence="2">Putative glyoxalase superfamily protein PhnB</fullName>
    </submittedName>
</protein>
<accession>A0A4V2F3Z5</accession>
<dbReference type="InterPro" id="IPR029068">
    <property type="entry name" value="Glyas_Bleomycin-R_OHBP_Dase"/>
</dbReference>
<dbReference type="SUPFAM" id="SSF54593">
    <property type="entry name" value="Glyoxalase/Bleomycin resistance protein/Dihydroxybiphenyl dioxygenase"/>
    <property type="match status" value="1"/>
</dbReference>
<dbReference type="CDD" id="cd08355">
    <property type="entry name" value="TioX_like"/>
    <property type="match status" value="1"/>
</dbReference>
<dbReference type="Gene3D" id="3.30.720.120">
    <property type="match status" value="1"/>
</dbReference>
<dbReference type="AlphaFoldDB" id="A0A4V2F3Z5"/>
<dbReference type="InterPro" id="IPR037523">
    <property type="entry name" value="VOC_core"/>
</dbReference>
<dbReference type="InterPro" id="IPR004360">
    <property type="entry name" value="Glyas_Fos-R_dOase_dom"/>
</dbReference>
<evidence type="ECO:0000313" key="3">
    <source>
        <dbReference type="Proteomes" id="UP000292445"/>
    </source>
</evidence>
<dbReference type="Gene3D" id="3.30.720.110">
    <property type="match status" value="1"/>
</dbReference>
<reference evidence="2 3" key="1">
    <citation type="submission" date="2019-02" db="EMBL/GenBank/DDBJ databases">
        <title>Genomic Encyclopedia of Type Strains, Phase IV (KMG-IV): sequencing the most valuable type-strain genomes for metagenomic binning, comparative biology and taxonomic classification.</title>
        <authorList>
            <person name="Goeker M."/>
        </authorList>
    </citation>
    <scope>NUCLEOTIDE SEQUENCE [LARGE SCALE GENOMIC DNA]</scope>
    <source>
        <strain evidence="2 3">K24</strain>
    </source>
</reference>
<dbReference type="OrthoDB" id="9806868at2"/>
<dbReference type="Pfam" id="PF00903">
    <property type="entry name" value="Glyoxalase"/>
    <property type="match status" value="1"/>
</dbReference>
<dbReference type="Proteomes" id="UP000292445">
    <property type="component" value="Unassembled WGS sequence"/>
</dbReference>
<sequence length="142" mass="15399">MTRTSIMPCLVYRDAPAAIDWLCQAFGFVQHLVVPGEGGTIAHAQLTLGDGMIMLGSGTSELMRQLTAFPADIGGRQTQTPYVVVADPDAHYATAIKAGARIVRPIQEEDYGGKGYTLADPEGYVWHFGSYDPWQDSELNPP</sequence>
<evidence type="ECO:0000313" key="2">
    <source>
        <dbReference type="EMBL" id="RZS85827.1"/>
    </source>
</evidence>
<dbReference type="RefSeq" id="WP_130356980.1">
    <property type="nucleotide sequence ID" value="NZ_SGXC01000001.1"/>
</dbReference>
<gene>
    <name evidence="2" type="ORF">EV675_1857</name>
</gene>
<organism evidence="2 3">
    <name type="scientific">Pigmentiphaga kullae</name>
    <dbReference type="NCBI Taxonomy" id="151784"/>
    <lineage>
        <taxon>Bacteria</taxon>
        <taxon>Pseudomonadati</taxon>
        <taxon>Pseudomonadota</taxon>
        <taxon>Betaproteobacteria</taxon>
        <taxon>Burkholderiales</taxon>
        <taxon>Alcaligenaceae</taxon>
        <taxon>Pigmentiphaga</taxon>
    </lineage>
</organism>
<feature type="domain" description="VOC" evidence="1">
    <location>
        <begin position="2"/>
        <end position="131"/>
    </location>
</feature>
<dbReference type="PANTHER" id="PTHR34109">
    <property type="entry name" value="BNAUNNG04460D PROTEIN-RELATED"/>
    <property type="match status" value="1"/>
</dbReference>
<name>A0A4V2F3Z5_9BURK</name>
<dbReference type="PANTHER" id="PTHR34109:SF1">
    <property type="entry name" value="VOC DOMAIN-CONTAINING PROTEIN"/>
    <property type="match status" value="1"/>
</dbReference>
<proteinExistence type="predicted"/>
<dbReference type="EMBL" id="SGXC01000001">
    <property type="protein sequence ID" value="RZS85827.1"/>
    <property type="molecule type" value="Genomic_DNA"/>
</dbReference>
<dbReference type="PROSITE" id="PS51819">
    <property type="entry name" value="VOC"/>
    <property type="match status" value="1"/>
</dbReference>
<evidence type="ECO:0000259" key="1">
    <source>
        <dbReference type="PROSITE" id="PS51819"/>
    </source>
</evidence>